<dbReference type="PANTHER" id="PTHR46608:SF3">
    <property type="entry name" value="T-CELL IMMUNOGLOBULIN AND MUCIN DOMAIN-CONTAINING PROTEIN 4"/>
    <property type="match status" value="1"/>
</dbReference>
<keyword evidence="1" id="KW-0812">Transmembrane</keyword>
<dbReference type="Ensembl" id="ENSGWIT00000035183.1">
    <property type="protein sequence ID" value="ENSGWIP00000032315.1"/>
    <property type="gene ID" value="ENSGWIG00000016654.1"/>
</dbReference>
<dbReference type="InterPro" id="IPR007110">
    <property type="entry name" value="Ig-like_dom"/>
</dbReference>
<dbReference type="InterPro" id="IPR013783">
    <property type="entry name" value="Ig-like_fold"/>
</dbReference>
<evidence type="ECO:0000256" key="2">
    <source>
        <dbReference type="SAM" id="SignalP"/>
    </source>
</evidence>
<dbReference type="Pfam" id="PF07686">
    <property type="entry name" value="V-set"/>
    <property type="match status" value="1"/>
</dbReference>
<protein>
    <submittedName>
        <fullName evidence="4">T-cell immunoglobulin and mucin domain-containing protein 4-like</fullName>
    </submittedName>
</protein>
<dbReference type="InterPro" id="IPR036179">
    <property type="entry name" value="Ig-like_dom_sf"/>
</dbReference>
<proteinExistence type="predicted"/>
<keyword evidence="5" id="KW-1185">Reference proteome</keyword>
<dbReference type="PANTHER" id="PTHR46608">
    <property type="entry name" value="T-CELL IMMUNOGLOBULIN AND MUCIN DOMAIN-CONTAINING PROTEIN 4"/>
    <property type="match status" value="1"/>
</dbReference>
<evidence type="ECO:0000313" key="5">
    <source>
        <dbReference type="Proteomes" id="UP000694680"/>
    </source>
</evidence>
<dbReference type="Gene3D" id="2.60.40.10">
    <property type="entry name" value="Immunoglobulins"/>
    <property type="match status" value="1"/>
</dbReference>
<name>A0A8C5GMZ4_GOUWI</name>
<reference evidence="4" key="3">
    <citation type="submission" date="2025-09" db="UniProtKB">
        <authorList>
            <consortium name="Ensembl"/>
        </authorList>
    </citation>
    <scope>IDENTIFICATION</scope>
</reference>
<keyword evidence="1" id="KW-0472">Membrane</keyword>
<organism evidence="4 5">
    <name type="scientific">Gouania willdenowi</name>
    <name type="common">Blunt-snouted clingfish</name>
    <name type="synonym">Lepadogaster willdenowi</name>
    <dbReference type="NCBI Taxonomy" id="441366"/>
    <lineage>
        <taxon>Eukaryota</taxon>
        <taxon>Metazoa</taxon>
        <taxon>Chordata</taxon>
        <taxon>Craniata</taxon>
        <taxon>Vertebrata</taxon>
        <taxon>Euteleostomi</taxon>
        <taxon>Actinopterygii</taxon>
        <taxon>Neopterygii</taxon>
        <taxon>Teleostei</taxon>
        <taxon>Neoteleostei</taxon>
        <taxon>Acanthomorphata</taxon>
        <taxon>Ovalentaria</taxon>
        <taxon>Blenniimorphae</taxon>
        <taxon>Blenniiformes</taxon>
        <taxon>Gobiesocoidei</taxon>
        <taxon>Gobiesocidae</taxon>
        <taxon>Gobiesocinae</taxon>
        <taxon>Gouania</taxon>
    </lineage>
</organism>
<dbReference type="GO" id="GO:0001786">
    <property type="term" value="F:phosphatidylserine binding"/>
    <property type="evidence" value="ECO:0007669"/>
    <property type="project" value="TreeGrafter"/>
</dbReference>
<keyword evidence="1" id="KW-1133">Transmembrane helix</keyword>
<dbReference type="RefSeq" id="XP_028315897.1">
    <property type="nucleotide sequence ID" value="XM_028460096.1"/>
</dbReference>
<reference evidence="4" key="2">
    <citation type="submission" date="2025-08" db="UniProtKB">
        <authorList>
            <consortium name="Ensembl"/>
        </authorList>
    </citation>
    <scope>IDENTIFICATION</scope>
</reference>
<accession>A0A8C5GMZ4</accession>
<evidence type="ECO:0000259" key="3">
    <source>
        <dbReference type="PROSITE" id="PS50835"/>
    </source>
</evidence>
<dbReference type="GeneID" id="114471341"/>
<dbReference type="SUPFAM" id="SSF48726">
    <property type="entry name" value="Immunoglobulin"/>
    <property type="match status" value="1"/>
</dbReference>
<sequence>MKDLSCFFLCILIHASSSSTSVIGIIGHNVTLPCGYDAQIHGILGFCWGHGAVPTFKCSNTVISSQDGVVFSRQSSRYQLSELAADGDLSLTILNAQSSDAGMYGCRVFLPGWFNDIKVNTHLTMEEGPADPPITQKFAPFVGREELSTIATTSIVAISDPAVAQTHCEKPKEIFKAFLTAGNIVRMTTIFFVTIIIILAFFLWRMSLPQKALQRVNTSAAQNIYESVRCLHED</sequence>
<feature type="domain" description="Ig-like" evidence="3">
    <location>
        <begin position="27"/>
        <end position="108"/>
    </location>
</feature>
<dbReference type="OrthoDB" id="434099at2759"/>
<evidence type="ECO:0000313" key="4">
    <source>
        <dbReference type="Ensembl" id="ENSGWIP00000032315.1"/>
    </source>
</evidence>
<dbReference type="AlphaFoldDB" id="A0A8C5GMZ4"/>
<dbReference type="InterPro" id="IPR003599">
    <property type="entry name" value="Ig_sub"/>
</dbReference>
<feature type="chain" id="PRO_5034629572" evidence="2">
    <location>
        <begin position="19"/>
        <end position="234"/>
    </location>
</feature>
<dbReference type="InterPro" id="IPR013106">
    <property type="entry name" value="Ig_V-set"/>
</dbReference>
<dbReference type="PROSITE" id="PS50835">
    <property type="entry name" value="IG_LIKE"/>
    <property type="match status" value="1"/>
</dbReference>
<feature type="signal peptide" evidence="2">
    <location>
        <begin position="1"/>
        <end position="18"/>
    </location>
</feature>
<dbReference type="SMART" id="SM00409">
    <property type="entry name" value="IG"/>
    <property type="match status" value="1"/>
</dbReference>
<feature type="transmembrane region" description="Helical" evidence="1">
    <location>
        <begin position="184"/>
        <end position="204"/>
    </location>
</feature>
<dbReference type="GO" id="GO:0060097">
    <property type="term" value="P:cytoskeletal rearrangement involved in phagocytosis, engulfment"/>
    <property type="evidence" value="ECO:0007669"/>
    <property type="project" value="TreeGrafter"/>
</dbReference>
<gene>
    <name evidence="4" type="primary">LOC114471341</name>
</gene>
<reference evidence="4" key="1">
    <citation type="submission" date="2020-06" db="EMBL/GenBank/DDBJ databases">
        <authorList>
            <consortium name="Wellcome Sanger Institute Data Sharing"/>
        </authorList>
    </citation>
    <scope>NUCLEOTIDE SEQUENCE [LARGE SCALE GENOMIC DNA]</scope>
</reference>
<dbReference type="Proteomes" id="UP000694680">
    <property type="component" value="Chromosome 10"/>
</dbReference>
<evidence type="ECO:0000256" key="1">
    <source>
        <dbReference type="SAM" id="Phobius"/>
    </source>
</evidence>
<dbReference type="GO" id="GO:0043277">
    <property type="term" value="P:apoptotic cell clearance"/>
    <property type="evidence" value="ECO:0007669"/>
    <property type="project" value="TreeGrafter"/>
</dbReference>
<keyword evidence="2" id="KW-0732">Signal</keyword>